<name>A0A1L9VLK6_ASPGL</name>
<reference evidence="2" key="1">
    <citation type="journal article" date="2017" name="Genome Biol.">
        <title>Comparative genomics reveals high biological diversity and specific adaptations in the industrially and medically important fungal genus Aspergillus.</title>
        <authorList>
            <person name="de Vries R.P."/>
            <person name="Riley R."/>
            <person name="Wiebenga A."/>
            <person name="Aguilar-Osorio G."/>
            <person name="Amillis S."/>
            <person name="Uchima C.A."/>
            <person name="Anderluh G."/>
            <person name="Asadollahi M."/>
            <person name="Askin M."/>
            <person name="Barry K."/>
            <person name="Battaglia E."/>
            <person name="Bayram O."/>
            <person name="Benocci T."/>
            <person name="Braus-Stromeyer S.A."/>
            <person name="Caldana C."/>
            <person name="Canovas D."/>
            <person name="Cerqueira G.C."/>
            <person name="Chen F."/>
            <person name="Chen W."/>
            <person name="Choi C."/>
            <person name="Clum A."/>
            <person name="Dos Santos R.A."/>
            <person name="Damasio A.R."/>
            <person name="Diallinas G."/>
            <person name="Emri T."/>
            <person name="Fekete E."/>
            <person name="Flipphi M."/>
            <person name="Freyberg S."/>
            <person name="Gallo A."/>
            <person name="Gournas C."/>
            <person name="Habgood R."/>
            <person name="Hainaut M."/>
            <person name="Harispe M.L."/>
            <person name="Henrissat B."/>
            <person name="Hilden K.S."/>
            <person name="Hope R."/>
            <person name="Hossain A."/>
            <person name="Karabika E."/>
            <person name="Karaffa L."/>
            <person name="Karanyi Z."/>
            <person name="Krasevec N."/>
            <person name="Kuo A."/>
            <person name="Kusch H."/>
            <person name="LaButti K."/>
            <person name="Lagendijk E.L."/>
            <person name="Lapidus A."/>
            <person name="Levasseur A."/>
            <person name="Lindquist E."/>
            <person name="Lipzen A."/>
            <person name="Logrieco A.F."/>
            <person name="MacCabe A."/>
            <person name="Maekelae M.R."/>
            <person name="Malavazi I."/>
            <person name="Melin P."/>
            <person name="Meyer V."/>
            <person name="Mielnichuk N."/>
            <person name="Miskei M."/>
            <person name="Molnar A.P."/>
            <person name="Mule G."/>
            <person name="Ngan C.Y."/>
            <person name="Orejas M."/>
            <person name="Orosz E."/>
            <person name="Ouedraogo J.P."/>
            <person name="Overkamp K.M."/>
            <person name="Park H.-S."/>
            <person name="Perrone G."/>
            <person name="Piumi F."/>
            <person name="Punt P.J."/>
            <person name="Ram A.F."/>
            <person name="Ramon A."/>
            <person name="Rauscher S."/>
            <person name="Record E."/>
            <person name="Riano-Pachon D.M."/>
            <person name="Robert V."/>
            <person name="Roehrig J."/>
            <person name="Ruller R."/>
            <person name="Salamov A."/>
            <person name="Salih N.S."/>
            <person name="Samson R.A."/>
            <person name="Sandor E."/>
            <person name="Sanguinetti M."/>
            <person name="Schuetze T."/>
            <person name="Sepcic K."/>
            <person name="Shelest E."/>
            <person name="Sherlock G."/>
            <person name="Sophianopoulou V."/>
            <person name="Squina F.M."/>
            <person name="Sun H."/>
            <person name="Susca A."/>
            <person name="Todd R.B."/>
            <person name="Tsang A."/>
            <person name="Unkles S.E."/>
            <person name="van de Wiele N."/>
            <person name="van Rossen-Uffink D."/>
            <person name="Oliveira J.V."/>
            <person name="Vesth T.C."/>
            <person name="Visser J."/>
            <person name="Yu J.-H."/>
            <person name="Zhou M."/>
            <person name="Andersen M.R."/>
            <person name="Archer D.B."/>
            <person name="Baker S.E."/>
            <person name="Benoit I."/>
            <person name="Brakhage A.A."/>
            <person name="Braus G.H."/>
            <person name="Fischer R."/>
            <person name="Frisvad J.C."/>
            <person name="Goldman G.H."/>
            <person name="Houbraken J."/>
            <person name="Oakley B."/>
            <person name="Pocsi I."/>
            <person name="Scazzocchio C."/>
            <person name="Seiboth B."/>
            <person name="vanKuyk P.A."/>
            <person name="Wortman J."/>
            <person name="Dyer P.S."/>
            <person name="Grigoriev I.V."/>
        </authorList>
    </citation>
    <scope>NUCLEOTIDE SEQUENCE [LARGE SCALE GENOMIC DNA]</scope>
    <source>
        <strain evidence="2">CBS 516.65</strain>
    </source>
</reference>
<dbReference type="EMBL" id="KV878896">
    <property type="protein sequence ID" value="OJJ84771.1"/>
    <property type="molecule type" value="Genomic_DNA"/>
</dbReference>
<keyword evidence="2" id="KW-1185">Reference proteome</keyword>
<dbReference type="Proteomes" id="UP000184300">
    <property type="component" value="Unassembled WGS sequence"/>
</dbReference>
<protein>
    <submittedName>
        <fullName evidence="1">Uncharacterized protein</fullName>
    </submittedName>
</protein>
<dbReference type="GeneID" id="34458170"/>
<dbReference type="RefSeq" id="XP_022401469.1">
    <property type="nucleotide sequence ID" value="XM_022541909.1"/>
</dbReference>
<proteinExistence type="predicted"/>
<gene>
    <name evidence="1" type="ORF">ASPGLDRAFT_1471508</name>
</gene>
<evidence type="ECO:0000313" key="1">
    <source>
        <dbReference type="EMBL" id="OJJ84771.1"/>
    </source>
</evidence>
<sequence>MWYLNEYNEDRSGLIQMGIEMLAVITDCGLSEIPSVCPIPADLDQLFLWHSKDWPSMAHGILSVCYDNCTPIKERVQSQARTDGVPQAEGWAKCPFPACHRIEKPGNNTEKSGDSRKLDLRPANVLRLYLQYLSHLVQTSPTMPLSSRFAFEDAALRAQSSPYLIGYDPHAHIY</sequence>
<dbReference type="VEuPathDB" id="FungiDB:ASPGLDRAFT_1471508"/>
<accession>A0A1L9VLK6</accession>
<dbReference type="AlphaFoldDB" id="A0A1L9VLK6"/>
<organism evidence="1 2">
    <name type="scientific">Aspergillus glaucus CBS 516.65</name>
    <dbReference type="NCBI Taxonomy" id="1160497"/>
    <lineage>
        <taxon>Eukaryota</taxon>
        <taxon>Fungi</taxon>
        <taxon>Dikarya</taxon>
        <taxon>Ascomycota</taxon>
        <taxon>Pezizomycotina</taxon>
        <taxon>Eurotiomycetes</taxon>
        <taxon>Eurotiomycetidae</taxon>
        <taxon>Eurotiales</taxon>
        <taxon>Aspergillaceae</taxon>
        <taxon>Aspergillus</taxon>
        <taxon>Aspergillus subgen. Aspergillus</taxon>
    </lineage>
</organism>
<evidence type="ECO:0000313" key="2">
    <source>
        <dbReference type="Proteomes" id="UP000184300"/>
    </source>
</evidence>